<dbReference type="CDD" id="cd05233">
    <property type="entry name" value="SDR_c"/>
    <property type="match status" value="1"/>
</dbReference>
<keyword evidence="2" id="KW-0560">Oxidoreductase</keyword>
<dbReference type="AlphaFoldDB" id="A0A7X9ZTV5"/>
<dbReference type="Pfam" id="PF13561">
    <property type="entry name" value="adh_short_C2"/>
    <property type="match status" value="1"/>
</dbReference>
<comment type="caution">
    <text evidence="4">The sequence shown here is derived from an EMBL/GenBank/DDBJ whole genome shotgun (WGS) entry which is preliminary data.</text>
</comment>
<evidence type="ECO:0000256" key="3">
    <source>
        <dbReference type="ARBA" id="ARBA00051383"/>
    </source>
</evidence>
<evidence type="ECO:0000313" key="5">
    <source>
        <dbReference type="Proteomes" id="UP000519023"/>
    </source>
</evidence>
<dbReference type="Proteomes" id="UP000519023">
    <property type="component" value="Unassembled WGS sequence"/>
</dbReference>
<dbReference type="PANTHER" id="PTHR24321:SF8">
    <property type="entry name" value="ESTRADIOL 17-BETA-DEHYDROGENASE 8-RELATED"/>
    <property type="match status" value="1"/>
</dbReference>
<dbReference type="InterPro" id="IPR002347">
    <property type="entry name" value="SDR_fam"/>
</dbReference>
<gene>
    <name evidence="4" type="ORF">HHL08_18045</name>
</gene>
<dbReference type="RefSeq" id="WP_169574434.1">
    <property type="nucleotide sequence ID" value="NZ_JABBFV010000015.1"/>
</dbReference>
<evidence type="ECO:0000256" key="2">
    <source>
        <dbReference type="ARBA" id="ARBA00023002"/>
    </source>
</evidence>
<dbReference type="PRINTS" id="PR00080">
    <property type="entry name" value="SDRFAMILY"/>
</dbReference>
<dbReference type="InterPro" id="IPR020904">
    <property type="entry name" value="Sc_DH/Rdtase_CS"/>
</dbReference>
<dbReference type="FunFam" id="3.40.50.720:FF:000084">
    <property type="entry name" value="Short-chain dehydrogenase reductase"/>
    <property type="match status" value="1"/>
</dbReference>
<proteinExistence type="inferred from homology"/>
<dbReference type="SUPFAM" id="SSF51735">
    <property type="entry name" value="NAD(P)-binding Rossmann-fold domains"/>
    <property type="match status" value="1"/>
</dbReference>
<dbReference type="PROSITE" id="PS00061">
    <property type="entry name" value="ADH_SHORT"/>
    <property type="match status" value="1"/>
</dbReference>
<dbReference type="Gene3D" id="3.40.50.720">
    <property type="entry name" value="NAD(P)-binding Rossmann-like Domain"/>
    <property type="match status" value="1"/>
</dbReference>
<dbReference type="GO" id="GO:0016491">
    <property type="term" value="F:oxidoreductase activity"/>
    <property type="evidence" value="ECO:0007669"/>
    <property type="project" value="UniProtKB-KW"/>
</dbReference>
<name>A0A7X9ZTV5_9SPHN</name>
<dbReference type="InterPro" id="IPR036291">
    <property type="entry name" value="NAD(P)-bd_dom_sf"/>
</dbReference>
<sequence length="252" mass="25749">MMGRPLIDLDGRHIALVGAAGELGATMTALLLDLGAHVLAIDRDAAALDAMTGPPRLRTIVADVVDEAAMIRAFETLEAPLDGLVNGAGIENVATPIDALDTVLFRKVIDVNVTGVFLGMKYGVPRMRTPGGSIVNIASTAGVKGAAGMSAYVASKHAVIGLTRCAAIDYGPVGLRVNALCPGPLDGRMIDAIMGSKPGAPSDRAKARMAAIPSRRFGAMAEVAQAAAYLLSDASTYVNGACHMVDGGISAI</sequence>
<evidence type="ECO:0000256" key="1">
    <source>
        <dbReference type="ARBA" id="ARBA00006484"/>
    </source>
</evidence>
<dbReference type="EMBL" id="JABBFV010000015">
    <property type="protein sequence ID" value="NML12022.1"/>
    <property type="molecule type" value="Genomic_DNA"/>
</dbReference>
<dbReference type="PANTHER" id="PTHR24321">
    <property type="entry name" value="DEHYDROGENASES, SHORT CHAIN"/>
    <property type="match status" value="1"/>
</dbReference>
<accession>A0A7X9ZTV5</accession>
<keyword evidence="5" id="KW-1185">Reference proteome</keyword>
<reference evidence="4 5" key="1">
    <citation type="submission" date="2020-04" db="EMBL/GenBank/DDBJ databases">
        <title>Sphingobium sp. AR-3-1 isolated from Arctic soil.</title>
        <authorList>
            <person name="Dahal R.H."/>
            <person name="Chaudhary D.K."/>
        </authorList>
    </citation>
    <scope>NUCLEOTIDE SEQUENCE [LARGE SCALE GENOMIC DNA]</scope>
    <source>
        <strain evidence="4 5">AR-3-1</strain>
    </source>
</reference>
<comment type="similarity">
    <text evidence="1">Belongs to the short-chain dehydrogenases/reductases (SDR) family.</text>
</comment>
<protein>
    <submittedName>
        <fullName evidence="4">SDR family oxidoreductase</fullName>
    </submittedName>
</protein>
<dbReference type="PRINTS" id="PR00081">
    <property type="entry name" value="GDHRDH"/>
</dbReference>
<comment type="catalytic activity">
    <reaction evidence="3">
        <text>2,5-dichlorocyclohexa-2,5-dien-1,4-diol + NAD(+) = 2,5-dichlorohydroquinone + NADH + H(+)</text>
        <dbReference type="Rhea" id="RHEA:15741"/>
        <dbReference type="ChEBI" id="CHEBI:15378"/>
        <dbReference type="ChEBI" id="CHEBI:27545"/>
        <dbReference type="ChEBI" id="CHEBI:28975"/>
        <dbReference type="ChEBI" id="CHEBI:57540"/>
        <dbReference type="ChEBI" id="CHEBI:57945"/>
    </reaction>
</comment>
<organism evidence="4 5">
    <name type="scientific">Sphingobium psychrophilum</name>
    <dbReference type="NCBI Taxonomy" id="2728834"/>
    <lineage>
        <taxon>Bacteria</taxon>
        <taxon>Pseudomonadati</taxon>
        <taxon>Pseudomonadota</taxon>
        <taxon>Alphaproteobacteria</taxon>
        <taxon>Sphingomonadales</taxon>
        <taxon>Sphingomonadaceae</taxon>
        <taxon>Sphingobium</taxon>
    </lineage>
</organism>
<evidence type="ECO:0000313" key="4">
    <source>
        <dbReference type="EMBL" id="NML12022.1"/>
    </source>
</evidence>